<organism evidence="1 2">
    <name type="scientific">Gemmobacter lanyuensis</name>
    <dbReference type="NCBI Taxonomy" id="1054497"/>
    <lineage>
        <taxon>Bacteria</taxon>
        <taxon>Pseudomonadati</taxon>
        <taxon>Pseudomonadota</taxon>
        <taxon>Alphaproteobacteria</taxon>
        <taxon>Rhodobacterales</taxon>
        <taxon>Paracoccaceae</taxon>
        <taxon>Gemmobacter</taxon>
    </lineage>
</organism>
<reference evidence="1" key="2">
    <citation type="submission" date="2020-09" db="EMBL/GenBank/DDBJ databases">
        <authorList>
            <person name="Sun Q."/>
            <person name="Kim S."/>
        </authorList>
    </citation>
    <scope>NUCLEOTIDE SEQUENCE</scope>
    <source>
        <strain evidence="1">KCTC 23714</strain>
    </source>
</reference>
<keyword evidence="2" id="KW-1185">Reference proteome</keyword>
<sequence>MNKIDTSTEAPVTLTYTNWKGETAQRRIIPRRIWWGSTAWHPEPQWILTALDVDKGEDRDFALKDFGQPITVQDAARVPKINALIDAARIVHDSYWNSTDGIIRGLYDLGEALRAITEGRE</sequence>
<dbReference type="EMBL" id="BMYQ01000001">
    <property type="protein sequence ID" value="GGW24169.1"/>
    <property type="molecule type" value="Genomic_DNA"/>
</dbReference>
<dbReference type="Proteomes" id="UP000628984">
    <property type="component" value="Unassembled WGS sequence"/>
</dbReference>
<comment type="caution">
    <text evidence="1">The sequence shown here is derived from an EMBL/GenBank/DDBJ whole genome shotgun (WGS) entry which is preliminary data.</text>
</comment>
<protein>
    <submittedName>
        <fullName evidence="1">Uncharacterized protein</fullName>
    </submittedName>
</protein>
<name>A0A918IPM2_9RHOB</name>
<gene>
    <name evidence="1" type="ORF">GCM10011452_09550</name>
</gene>
<dbReference type="AlphaFoldDB" id="A0A918IPM2"/>
<evidence type="ECO:0000313" key="2">
    <source>
        <dbReference type="Proteomes" id="UP000628984"/>
    </source>
</evidence>
<reference evidence="1" key="1">
    <citation type="journal article" date="2014" name="Int. J. Syst. Evol. Microbiol.">
        <title>Complete genome sequence of Corynebacterium casei LMG S-19264T (=DSM 44701T), isolated from a smear-ripened cheese.</title>
        <authorList>
            <consortium name="US DOE Joint Genome Institute (JGI-PGF)"/>
            <person name="Walter F."/>
            <person name="Albersmeier A."/>
            <person name="Kalinowski J."/>
            <person name="Ruckert C."/>
        </authorList>
    </citation>
    <scope>NUCLEOTIDE SEQUENCE</scope>
    <source>
        <strain evidence="1">KCTC 23714</strain>
    </source>
</reference>
<proteinExistence type="predicted"/>
<accession>A0A918IPM2</accession>
<evidence type="ECO:0000313" key="1">
    <source>
        <dbReference type="EMBL" id="GGW24169.1"/>
    </source>
</evidence>
<dbReference type="RefSeq" id="WP_229804012.1">
    <property type="nucleotide sequence ID" value="NZ_BMYQ01000001.1"/>
</dbReference>